<proteinExistence type="predicted"/>
<organism evidence="2 3">
    <name type="scientific">Fulvitalea axinellae</name>
    <dbReference type="NCBI Taxonomy" id="1182444"/>
    <lineage>
        <taxon>Bacteria</taxon>
        <taxon>Pseudomonadati</taxon>
        <taxon>Bacteroidota</taxon>
        <taxon>Cytophagia</taxon>
        <taxon>Cytophagales</taxon>
        <taxon>Persicobacteraceae</taxon>
        <taxon>Fulvitalea</taxon>
    </lineage>
</organism>
<sequence length="394" mass="45389">MLFKLQKKTLSIIQIAGYALSLFFGLCVILLFSQLYLDLKPLLNQESNVFKQKTAVVSKTVSAFKSVDKSRLYFNEKELSELKEQSFVQAISAFNNATFRIKATSPQLAGGPVFTTDLFFESIPDQYLDVESPEWNWKIGNDFIPIIIPENYINLYNFGFAESQGLPVISKTTVSEIEFTVSIFGRGKSKRFKSRIVGFSDKINSILVPETFLNWANKNYGERKESKTSRLLVEFKNISDESVARFFNEHNYAINKASLEQSRLLFFFNSIFYFVFFVAALILALSCAFILLSVHLVIQKNKETIQNLFFIGYEIRQIAYFYRILISGVTLICFVFATVFCLYIRNQYLNYFRNTLEFQTGSGKIVLISFILCAVFIPVYYFIVGKYIRKTVSN</sequence>
<name>A0AAU9D7I5_9BACT</name>
<dbReference type="AlphaFoldDB" id="A0AAU9D7I5"/>
<feature type="transmembrane region" description="Helical" evidence="1">
    <location>
        <begin position="319"/>
        <end position="345"/>
    </location>
</feature>
<keyword evidence="1" id="KW-1133">Transmembrane helix</keyword>
<keyword evidence="1" id="KW-0472">Membrane</keyword>
<evidence type="ECO:0000256" key="1">
    <source>
        <dbReference type="SAM" id="Phobius"/>
    </source>
</evidence>
<keyword evidence="1" id="KW-0812">Transmembrane</keyword>
<feature type="transmembrane region" description="Helical" evidence="1">
    <location>
        <begin position="271"/>
        <end position="298"/>
    </location>
</feature>
<dbReference type="RefSeq" id="WP_338394066.1">
    <property type="nucleotide sequence ID" value="NZ_AP025314.1"/>
</dbReference>
<protein>
    <recommendedName>
        <fullName evidence="4">FtsX-like permease family protein</fullName>
    </recommendedName>
</protein>
<dbReference type="Proteomes" id="UP001348817">
    <property type="component" value="Chromosome"/>
</dbReference>
<evidence type="ECO:0008006" key="4">
    <source>
        <dbReference type="Google" id="ProtNLM"/>
    </source>
</evidence>
<reference evidence="2 3" key="1">
    <citation type="submission" date="2021-12" db="EMBL/GenBank/DDBJ databases">
        <title>Genome sequencing of bacteria with rrn-lacking chromosome and rrn-plasmid.</title>
        <authorList>
            <person name="Anda M."/>
            <person name="Iwasaki W."/>
        </authorList>
    </citation>
    <scope>NUCLEOTIDE SEQUENCE [LARGE SCALE GENOMIC DNA]</scope>
    <source>
        <strain evidence="2 3">DSM 100852</strain>
    </source>
</reference>
<accession>A0AAU9D7I5</accession>
<evidence type="ECO:0000313" key="2">
    <source>
        <dbReference type="EMBL" id="BDD08831.1"/>
    </source>
</evidence>
<gene>
    <name evidence="2" type="ORF">FUAX_12630</name>
</gene>
<dbReference type="KEGG" id="fax:FUAX_12630"/>
<evidence type="ECO:0000313" key="3">
    <source>
        <dbReference type="Proteomes" id="UP001348817"/>
    </source>
</evidence>
<dbReference type="EMBL" id="AP025314">
    <property type="protein sequence ID" value="BDD08831.1"/>
    <property type="molecule type" value="Genomic_DNA"/>
</dbReference>
<feature type="transmembrane region" description="Helical" evidence="1">
    <location>
        <begin position="365"/>
        <end position="384"/>
    </location>
</feature>
<keyword evidence="3" id="KW-1185">Reference proteome</keyword>
<feature type="transmembrane region" description="Helical" evidence="1">
    <location>
        <begin position="12"/>
        <end position="37"/>
    </location>
</feature>